<sequence>MGSMTKRWSKWSVCEYIRQTYMRAGVIPGWQELRSEFPEMRWADIQEGIKEFEITIGSKGGVMNVPNYSLR</sequence>
<dbReference type="EMBL" id="BORQ01000005">
    <property type="protein sequence ID" value="GIO33228.1"/>
    <property type="molecule type" value="Genomic_DNA"/>
</dbReference>
<evidence type="ECO:0000313" key="2">
    <source>
        <dbReference type="Proteomes" id="UP000679779"/>
    </source>
</evidence>
<proteinExistence type="predicted"/>
<dbReference type="AlphaFoldDB" id="A0A919XN66"/>
<gene>
    <name evidence="1" type="ORF">J2TS6_43690</name>
</gene>
<comment type="caution">
    <text evidence="1">The sequence shown here is derived from an EMBL/GenBank/DDBJ whole genome shotgun (WGS) entry which is preliminary data.</text>
</comment>
<name>A0A919XN66_9BACL</name>
<evidence type="ECO:0000313" key="1">
    <source>
        <dbReference type="EMBL" id="GIO33228.1"/>
    </source>
</evidence>
<organism evidence="1 2">
    <name type="scientific">Paenibacillus albilobatus</name>
    <dbReference type="NCBI Taxonomy" id="2716884"/>
    <lineage>
        <taxon>Bacteria</taxon>
        <taxon>Bacillati</taxon>
        <taxon>Bacillota</taxon>
        <taxon>Bacilli</taxon>
        <taxon>Bacillales</taxon>
        <taxon>Paenibacillaceae</taxon>
        <taxon>Paenibacillus</taxon>
    </lineage>
</organism>
<keyword evidence="2" id="KW-1185">Reference proteome</keyword>
<accession>A0A919XN66</accession>
<dbReference type="Proteomes" id="UP000679779">
    <property type="component" value="Unassembled WGS sequence"/>
</dbReference>
<reference evidence="1" key="1">
    <citation type="submission" date="2021-03" db="EMBL/GenBank/DDBJ databases">
        <title>Antimicrobial resistance genes in bacteria isolated from Japanese honey, and their potential for conferring macrolide and lincosamide resistance in the American foulbrood pathogen Paenibacillus larvae.</title>
        <authorList>
            <person name="Okamoto M."/>
            <person name="Kumagai M."/>
            <person name="Kanamori H."/>
            <person name="Takamatsu D."/>
        </authorList>
    </citation>
    <scope>NUCLEOTIDE SEQUENCE</scope>
    <source>
        <strain evidence="1">J2TS6</strain>
    </source>
</reference>
<protein>
    <submittedName>
        <fullName evidence="1">Uncharacterized protein</fullName>
    </submittedName>
</protein>